<gene>
    <name evidence="3" type="ORF">EEJ31_07175</name>
</gene>
<name>A0A3M8LBA4_9MICO</name>
<evidence type="ECO:0000313" key="4">
    <source>
        <dbReference type="Proteomes" id="UP000279859"/>
    </source>
</evidence>
<dbReference type="Gene3D" id="3.40.630.190">
    <property type="entry name" value="LCP protein"/>
    <property type="match status" value="1"/>
</dbReference>
<keyword evidence="4" id="KW-1185">Reference proteome</keyword>
<dbReference type="RefSeq" id="WP_123045622.1">
    <property type="nucleotide sequence ID" value="NZ_RDSR01000009.1"/>
</dbReference>
<dbReference type="PANTHER" id="PTHR33392:SF6">
    <property type="entry name" value="POLYISOPRENYL-TEICHOIC ACID--PEPTIDOGLYCAN TEICHOIC ACID TRANSFERASE TAGU"/>
    <property type="match status" value="1"/>
</dbReference>
<feature type="domain" description="Cell envelope-related transcriptional attenuator" evidence="2">
    <location>
        <begin position="93"/>
        <end position="238"/>
    </location>
</feature>
<proteinExistence type="inferred from homology"/>
<comment type="similarity">
    <text evidence="1">Belongs to the LytR/CpsA/Psr (LCP) family.</text>
</comment>
<dbReference type="InterPro" id="IPR050922">
    <property type="entry name" value="LytR/CpsA/Psr_CW_biosynth"/>
</dbReference>
<protein>
    <submittedName>
        <fullName evidence="3">LytR family transcriptional regulator</fullName>
    </submittedName>
</protein>
<dbReference type="InterPro" id="IPR004474">
    <property type="entry name" value="LytR_CpsA_psr"/>
</dbReference>
<accession>A0A3M8LBA4</accession>
<evidence type="ECO:0000256" key="1">
    <source>
        <dbReference type="ARBA" id="ARBA00006068"/>
    </source>
</evidence>
<evidence type="ECO:0000259" key="2">
    <source>
        <dbReference type="Pfam" id="PF03816"/>
    </source>
</evidence>
<evidence type="ECO:0000313" key="3">
    <source>
        <dbReference type="EMBL" id="RNE62605.1"/>
    </source>
</evidence>
<dbReference type="EMBL" id="RDSR01000009">
    <property type="protein sequence ID" value="RNE62605.1"/>
    <property type="molecule type" value="Genomic_DNA"/>
</dbReference>
<dbReference type="NCBIfam" id="TIGR00350">
    <property type="entry name" value="lytR_cpsA_psr"/>
    <property type="match status" value="1"/>
</dbReference>
<reference evidence="3 4" key="1">
    <citation type="submission" date="2018-11" db="EMBL/GenBank/DDBJ databases">
        <title>Cryobacterium sp. nov., isolated from rhizosphere soil of lettuce.</title>
        <authorList>
            <person name="Wang Y."/>
        </authorList>
    </citation>
    <scope>NUCLEOTIDE SEQUENCE [LARGE SCALE GENOMIC DNA]</scope>
    <source>
        <strain evidence="3 4">NEAU-85</strain>
    </source>
</reference>
<dbReference type="PANTHER" id="PTHR33392">
    <property type="entry name" value="POLYISOPRENYL-TEICHOIC ACID--PEPTIDOGLYCAN TEICHOIC ACID TRANSFERASE TAGU"/>
    <property type="match status" value="1"/>
</dbReference>
<dbReference type="Proteomes" id="UP000279859">
    <property type="component" value="Unassembled WGS sequence"/>
</dbReference>
<comment type="caution">
    <text evidence="3">The sequence shown here is derived from an EMBL/GenBank/DDBJ whole genome shotgun (WGS) entry which is preliminary data.</text>
</comment>
<organism evidence="3 4">
    <name type="scientific">Cryobacterium tepidiphilum</name>
    <dbReference type="NCBI Taxonomy" id="2486026"/>
    <lineage>
        <taxon>Bacteria</taxon>
        <taxon>Bacillati</taxon>
        <taxon>Actinomycetota</taxon>
        <taxon>Actinomycetes</taxon>
        <taxon>Micrococcales</taxon>
        <taxon>Microbacteriaceae</taxon>
        <taxon>Cryobacterium</taxon>
    </lineage>
</organism>
<sequence>MTDSPRKRHWLRNVLIALGAVALLIAIPVGVYAFSLSRTFDSKKETIEDVFPDETSRPTVPQGEAGKAENILLLGSDTRGELGDDLDDIRGQRSDTMMVAHIPADHKHVYIMSIMRDSWVDIPGHGQAKVNAALSYGGIPLVVQTVEGLISARIDHVAIVDFSGFEGVTNALGGVEVNNDIGFNSSHLKGHYFPQGVQTMNGTEALAFVRERYAFADGDFQRARNQQAYLKAVIDKVLSAGTLLDPVKTNNLVSAIAPYLKVDKGFDSAYVASLILKMSSVRSGDITFFTAPTAGTGTSDGGQSIVNLDAEKMKLLQEAFRTDRLDTYQPELQTMQ</sequence>
<dbReference type="Pfam" id="PF03816">
    <property type="entry name" value="LytR_cpsA_psr"/>
    <property type="match status" value="1"/>
</dbReference>
<dbReference type="OrthoDB" id="9782542at2"/>
<dbReference type="AlphaFoldDB" id="A0A3M8LBA4"/>